<keyword evidence="1" id="KW-1133">Transmembrane helix</keyword>
<keyword evidence="1" id="KW-0812">Transmembrane</keyword>
<dbReference type="AlphaFoldDB" id="A0A7N0T192"/>
<organism evidence="2 3">
    <name type="scientific">Kalanchoe fedtschenkoi</name>
    <name type="common">Lavender scallops</name>
    <name type="synonym">South American air plant</name>
    <dbReference type="NCBI Taxonomy" id="63787"/>
    <lineage>
        <taxon>Eukaryota</taxon>
        <taxon>Viridiplantae</taxon>
        <taxon>Streptophyta</taxon>
        <taxon>Embryophyta</taxon>
        <taxon>Tracheophyta</taxon>
        <taxon>Spermatophyta</taxon>
        <taxon>Magnoliopsida</taxon>
        <taxon>eudicotyledons</taxon>
        <taxon>Gunneridae</taxon>
        <taxon>Pentapetalae</taxon>
        <taxon>Saxifragales</taxon>
        <taxon>Crassulaceae</taxon>
        <taxon>Kalanchoe</taxon>
    </lineage>
</organism>
<protein>
    <submittedName>
        <fullName evidence="2">Uncharacterized protein</fullName>
    </submittedName>
</protein>
<feature type="transmembrane region" description="Helical" evidence="1">
    <location>
        <begin position="63"/>
        <end position="81"/>
    </location>
</feature>
<keyword evidence="3" id="KW-1185">Reference proteome</keyword>
<evidence type="ECO:0000313" key="3">
    <source>
        <dbReference type="Proteomes" id="UP000594263"/>
    </source>
</evidence>
<name>A0A7N0T192_KALFE</name>
<sequence>MTTRSGGCGFAFASLPSVYFYFDKKVKAWKRIGGDMAIDESNRKEGIPTTTGFGYMYGLEKSIGVFHKLGFTIIVYGLLIVNQRTRKAYGLGRTIAHADHICGGVGLRYDDLECLFGVIKELSHEVTMERIKGILFGQNDSHHCSRL</sequence>
<dbReference type="EnsemblPlants" id="Kaladp0016s0371.1.v1.1">
    <property type="protein sequence ID" value="Kaladp0016s0371.1.v1.1"/>
    <property type="gene ID" value="Kaladp0016s0371.v1.1"/>
</dbReference>
<dbReference type="Gramene" id="Kaladp0016s0371.1.v1.1">
    <property type="protein sequence ID" value="Kaladp0016s0371.1.v1.1"/>
    <property type="gene ID" value="Kaladp0016s0371.v1.1"/>
</dbReference>
<reference evidence="2" key="1">
    <citation type="submission" date="2021-01" db="UniProtKB">
        <authorList>
            <consortium name="EnsemblPlants"/>
        </authorList>
    </citation>
    <scope>IDENTIFICATION</scope>
</reference>
<dbReference type="Proteomes" id="UP000594263">
    <property type="component" value="Unplaced"/>
</dbReference>
<evidence type="ECO:0000313" key="2">
    <source>
        <dbReference type="EnsemblPlants" id="Kaladp0016s0371.1.v1.1"/>
    </source>
</evidence>
<evidence type="ECO:0000256" key="1">
    <source>
        <dbReference type="SAM" id="Phobius"/>
    </source>
</evidence>
<accession>A0A7N0T192</accession>
<keyword evidence="1" id="KW-0472">Membrane</keyword>
<proteinExistence type="predicted"/>